<dbReference type="OrthoDB" id="9802471at2"/>
<protein>
    <recommendedName>
        <fullName evidence="7">ATP synthase subunit delta</fullName>
    </recommendedName>
    <alternativeName>
        <fullName evidence="7">ATP synthase F(1) sector subunit delta</fullName>
    </alternativeName>
    <alternativeName>
        <fullName evidence="7">F-type ATPase subunit delta</fullName>
        <shortName evidence="7">F-ATPase subunit delta</shortName>
    </alternativeName>
</protein>
<proteinExistence type="inferred from homology"/>
<dbReference type="Gene3D" id="1.10.520.20">
    <property type="entry name" value="N-terminal domain of the delta subunit of the F1F0-ATP synthase"/>
    <property type="match status" value="1"/>
</dbReference>
<evidence type="ECO:0000313" key="9">
    <source>
        <dbReference type="Proteomes" id="UP000006791"/>
    </source>
</evidence>
<gene>
    <name evidence="7" type="primary">atpH</name>
    <name evidence="8" type="ordered locus">Cabther_A1627</name>
</gene>
<keyword evidence="7" id="KW-1003">Cell membrane</keyword>
<dbReference type="HAMAP" id="MF_01416">
    <property type="entry name" value="ATP_synth_delta_bact"/>
    <property type="match status" value="1"/>
</dbReference>
<dbReference type="STRING" id="981222.Cabther_A1627"/>
<dbReference type="PRINTS" id="PR00125">
    <property type="entry name" value="ATPASEDELTA"/>
</dbReference>
<keyword evidence="5 7" id="KW-0472">Membrane</keyword>
<dbReference type="RefSeq" id="WP_014100114.1">
    <property type="nucleotide sequence ID" value="NC_016024.1"/>
</dbReference>
<dbReference type="GO" id="GO:0046933">
    <property type="term" value="F:proton-transporting ATP synthase activity, rotational mechanism"/>
    <property type="evidence" value="ECO:0007669"/>
    <property type="project" value="UniProtKB-UniRule"/>
</dbReference>
<keyword evidence="9" id="KW-1185">Reference proteome</keyword>
<evidence type="ECO:0000256" key="3">
    <source>
        <dbReference type="ARBA" id="ARBA00022781"/>
    </source>
</evidence>
<dbReference type="InterPro" id="IPR026015">
    <property type="entry name" value="ATP_synth_OSCP/delta_N_sf"/>
</dbReference>
<dbReference type="HOGENOM" id="CLU_085114_1_1_0"/>
<keyword evidence="2 7" id="KW-0813">Transport</keyword>
<comment type="similarity">
    <text evidence="7">Belongs to the ATPase delta chain family.</text>
</comment>
<evidence type="ECO:0000256" key="1">
    <source>
        <dbReference type="ARBA" id="ARBA00004370"/>
    </source>
</evidence>
<sequence length="177" mass="19710">MSSLANRYARALADAAGDDFATVADELKAFHKLVTTHDELGEVFANPTIPLAQKEGLLRALGERLRLHPITANFLGVVLRNQRMSRLEDIQTAVEALMDARRGIVPVEVTTAIPLGVSERRLLERRLKEVVGADIRLTYKESPDLIGGIVARVGSTYYDGSIRTQLAELRERLTRRY</sequence>
<comment type="subcellular location">
    <subcellularLocation>
        <location evidence="7">Cell membrane</location>
        <topology evidence="7">Peripheral membrane protein</topology>
    </subcellularLocation>
    <subcellularLocation>
        <location evidence="1">Membrane</location>
    </subcellularLocation>
</comment>
<dbReference type="GO" id="GO:0005886">
    <property type="term" value="C:plasma membrane"/>
    <property type="evidence" value="ECO:0007669"/>
    <property type="project" value="UniProtKB-SubCell"/>
</dbReference>
<dbReference type="Proteomes" id="UP000006791">
    <property type="component" value="Chromosome 1"/>
</dbReference>
<comment type="function">
    <text evidence="7">F(1)F(0) ATP synthase produces ATP from ADP in the presence of a proton or sodium gradient. F-type ATPases consist of two structural domains, F(1) containing the extramembraneous catalytic core and F(0) containing the membrane proton channel, linked together by a central stalk and a peripheral stalk. During catalysis, ATP synthesis in the catalytic domain of F(1) is coupled via a rotary mechanism of the central stalk subunits to proton translocation.</text>
</comment>
<dbReference type="InterPro" id="IPR000711">
    <property type="entry name" value="ATPase_OSCP/dsu"/>
</dbReference>
<name>G2LJ90_CHLTF</name>
<dbReference type="GO" id="GO:0016787">
    <property type="term" value="F:hydrolase activity"/>
    <property type="evidence" value="ECO:0007669"/>
    <property type="project" value="UniProtKB-KW"/>
</dbReference>
<keyword evidence="3 7" id="KW-0375">Hydrogen ion transport</keyword>
<accession>G2LJ90</accession>
<organism evidence="8 9">
    <name type="scientific">Chloracidobacterium thermophilum (strain B)</name>
    <dbReference type="NCBI Taxonomy" id="981222"/>
    <lineage>
        <taxon>Bacteria</taxon>
        <taxon>Pseudomonadati</taxon>
        <taxon>Acidobacteriota</taxon>
        <taxon>Terriglobia</taxon>
        <taxon>Terriglobales</taxon>
        <taxon>Acidobacteriaceae</taxon>
        <taxon>Chloracidobacterium</taxon>
    </lineage>
</organism>
<evidence type="ECO:0000256" key="7">
    <source>
        <dbReference type="HAMAP-Rule" id="MF_01416"/>
    </source>
</evidence>
<evidence type="ECO:0000256" key="2">
    <source>
        <dbReference type="ARBA" id="ARBA00022448"/>
    </source>
</evidence>
<evidence type="ECO:0000256" key="6">
    <source>
        <dbReference type="ARBA" id="ARBA00023310"/>
    </source>
</evidence>
<evidence type="ECO:0000313" key="8">
    <source>
        <dbReference type="EMBL" id="AEP12377.1"/>
    </source>
</evidence>
<keyword evidence="8" id="KW-0378">Hydrolase</keyword>
<comment type="subunit">
    <text evidence="7">F-type ATPases have 2 components, F(1) - the catalytic core - and F(0) - the membrane proton channel. F(1) has five subunits: alpha(3), beta(3), gamma(1), delta(1), epsilon(1). F(0) has three main subunits: a(1), b(2) and c(10-14). The alpha and beta chains form an alternating ring which encloses part of the gamma chain. F(1) is attached to F(0) by a central stalk formed by the gamma and epsilon chains, while a peripheral stalk is formed by the delta and b chains.</text>
</comment>
<keyword evidence="6 7" id="KW-0066">ATP synthesis</keyword>
<keyword evidence="4 7" id="KW-0406">Ion transport</keyword>
<dbReference type="NCBIfam" id="TIGR01145">
    <property type="entry name" value="ATP_synt_delta"/>
    <property type="match status" value="1"/>
</dbReference>
<dbReference type="KEGG" id="ctm:Cabther_A1627"/>
<dbReference type="Pfam" id="PF00213">
    <property type="entry name" value="OSCP"/>
    <property type="match status" value="1"/>
</dbReference>
<dbReference type="GO" id="GO:0045259">
    <property type="term" value="C:proton-transporting ATP synthase complex"/>
    <property type="evidence" value="ECO:0007669"/>
    <property type="project" value="UniProtKB-KW"/>
</dbReference>
<dbReference type="AlphaFoldDB" id="G2LJ90"/>
<dbReference type="PANTHER" id="PTHR11910">
    <property type="entry name" value="ATP SYNTHASE DELTA CHAIN"/>
    <property type="match status" value="1"/>
</dbReference>
<reference evidence="8 9" key="1">
    <citation type="journal article" date="2012" name="Environ. Microbiol.">
        <title>Complete genome of Candidatus Chloracidobacterium thermophilum, a chlorophyll-based photoheterotroph belonging to the phylum Acidobacteria.</title>
        <authorList>
            <person name="Garcia Costas A.M."/>
            <person name="Liu Z."/>
            <person name="Tomsho L.P."/>
            <person name="Schuster S.C."/>
            <person name="Ward D.M."/>
            <person name="Bryant D.A."/>
        </authorList>
    </citation>
    <scope>NUCLEOTIDE SEQUENCE [LARGE SCALE GENOMIC DNA]</scope>
    <source>
        <strain evidence="8 9">B</strain>
    </source>
</reference>
<keyword evidence="7" id="KW-0139">CF(1)</keyword>
<comment type="subunit">
    <text evidence="7">F-type ATPases have 2 components, F(1) - the catalytic core - and F(0) - the membrane proton channel. F(1) has five subunits: alpha(3), beta(3), gamma(1), delta(1), epsilon(1). CF(0) has four main subunits: a(1), b(1), b'(1) and c(10-14). The alpha and beta chains form an alternating ring which encloses part of the gamma chain. F(1) is attached to F(0) by a central stalk formed by the gamma and epsilon chains, while a peripheral stalk is formed by the delta, b and b' chains.</text>
</comment>
<evidence type="ECO:0000256" key="4">
    <source>
        <dbReference type="ARBA" id="ARBA00023065"/>
    </source>
</evidence>
<evidence type="ECO:0000256" key="5">
    <source>
        <dbReference type="ARBA" id="ARBA00023136"/>
    </source>
</evidence>
<comment type="function">
    <text evidence="7">This protein is part of the stalk that links CF(0) to CF(1). It either transmits conformational changes from CF(0) to CF(1) or is implicated in proton conduction.</text>
</comment>
<dbReference type="EMBL" id="CP002514">
    <property type="protein sequence ID" value="AEP12377.1"/>
    <property type="molecule type" value="Genomic_DNA"/>
</dbReference>
<dbReference type="SUPFAM" id="SSF47928">
    <property type="entry name" value="N-terminal domain of the delta subunit of the F1F0-ATP synthase"/>
    <property type="match status" value="1"/>
</dbReference>